<organism evidence="2 3">
    <name type="scientific">Senna tora</name>
    <dbReference type="NCBI Taxonomy" id="362788"/>
    <lineage>
        <taxon>Eukaryota</taxon>
        <taxon>Viridiplantae</taxon>
        <taxon>Streptophyta</taxon>
        <taxon>Embryophyta</taxon>
        <taxon>Tracheophyta</taxon>
        <taxon>Spermatophyta</taxon>
        <taxon>Magnoliopsida</taxon>
        <taxon>eudicotyledons</taxon>
        <taxon>Gunneridae</taxon>
        <taxon>Pentapetalae</taxon>
        <taxon>rosids</taxon>
        <taxon>fabids</taxon>
        <taxon>Fabales</taxon>
        <taxon>Fabaceae</taxon>
        <taxon>Caesalpinioideae</taxon>
        <taxon>Cassia clade</taxon>
        <taxon>Senna</taxon>
    </lineage>
</organism>
<sequence>MILSIVPLAVIATYHPADGNSISVRTVAATVLEKIANVLLAYMLAIVNFSITFANILSSISFTYNELRLLTTSEPGKRGLHFVLPFFYLFFFLNTKIFNGEAYTKDFKGTSSHTSGHW</sequence>
<dbReference type="Proteomes" id="UP000634136">
    <property type="component" value="Unassembled WGS sequence"/>
</dbReference>
<feature type="transmembrane region" description="Helical" evidence="1">
    <location>
        <begin position="79"/>
        <end position="98"/>
    </location>
</feature>
<accession>A0A834TFB6</accession>
<proteinExistence type="predicted"/>
<keyword evidence="1" id="KW-1133">Transmembrane helix</keyword>
<dbReference type="EMBL" id="JAAIUW010000008">
    <property type="protein sequence ID" value="KAF7821158.1"/>
    <property type="molecule type" value="Genomic_DNA"/>
</dbReference>
<gene>
    <name evidence="2" type="ORF">G2W53_026613</name>
</gene>
<evidence type="ECO:0000256" key="1">
    <source>
        <dbReference type="SAM" id="Phobius"/>
    </source>
</evidence>
<keyword evidence="1" id="KW-0472">Membrane</keyword>
<keyword evidence="3" id="KW-1185">Reference proteome</keyword>
<protein>
    <submittedName>
        <fullName evidence="2">Uncharacterized protein</fullName>
    </submittedName>
</protein>
<feature type="transmembrane region" description="Helical" evidence="1">
    <location>
        <begin position="35"/>
        <end position="58"/>
    </location>
</feature>
<comment type="caution">
    <text evidence="2">The sequence shown here is derived from an EMBL/GenBank/DDBJ whole genome shotgun (WGS) entry which is preliminary data.</text>
</comment>
<evidence type="ECO:0000313" key="3">
    <source>
        <dbReference type="Proteomes" id="UP000634136"/>
    </source>
</evidence>
<keyword evidence="1" id="KW-0812">Transmembrane</keyword>
<dbReference type="AlphaFoldDB" id="A0A834TFB6"/>
<evidence type="ECO:0000313" key="2">
    <source>
        <dbReference type="EMBL" id="KAF7821158.1"/>
    </source>
</evidence>
<reference evidence="2" key="1">
    <citation type="submission" date="2020-09" db="EMBL/GenBank/DDBJ databases">
        <title>Genome-Enabled Discovery of Anthraquinone Biosynthesis in Senna tora.</title>
        <authorList>
            <person name="Kang S.-H."/>
            <person name="Pandey R.P."/>
            <person name="Lee C.-M."/>
            <person name="Sim J.-S."/>
            <person name="Jeong J.-T."/>
            <person name="Choi B.-S."/>
            <person name="Jung M."/>
            <person name="Ginzburg D."/>
            <person name="Zhao K."/>
            <person name="Won S.Y."/>
            <person name="Oh T.-J."/>
            <person name="Yu Y."/>
            <person name="Kim N.-H."/>
            <person name="Lee O.R."/>
            <person name="Lee T.-H."/>
            <person name="Bashyal P."/>
            <person name="Kim T.-S."/>
            <person name="Lee W.-H."/>
            <person name="Kawkins C."/>
            <person name="Kim C.-K."/>
            <person name="Kim J.S."/>
            <person name="Ahn B.O."/>
            <person name="Rhee S.Y."/>
            <person name="Sohng J.K."/>
        </authorList>
    </citation>
    <scope>NUCLEOTIDE SEQUENCE</scope>
    <source>
        <tissue evidence="2">Leaf</tissue>
    </source>
</reference>
<name>A0A834TFB6_9FABA</name>